<evidence type="ECO:0000256" key="1">
    <source>
        <dbReference type="ARBA" id="ARBA00006484"/>
    </source>
</evidence>
<sequence length="255" mass="26281">MSMLAGQVALVLGGSRGIGRSTVEQLALAGARVGIASRDRAACEAVAADIAGRGGEALALGVDVADFASVEAAVGAVLERFGRLDILVNNAGVIEPIGRVDEVDPAAWARSITINLIGAYNGCRAALPAMTARGGGVVVNVSSGAAARPNEGWSAYCAGKAGLAMLTRSIHLECAELGIRCYGFRPGVVDTEMQVAIRASGINEISRLDRSQLAPPEEPARAIAWLCGEEARDLAGEELTVRDAVLRQRVGLPPV</sequence>
<dbReference type="Proteomes" id="UP001518990">
    <property type="component" value="Unassembled WGS sequence"/>
</dbReference>
<evidence type="ECO:0000256" key="3">
    <source>
        <dbReference type="RuleBase" id="RU000363"/>
    </source>
</evidence>
<name>A0ABS3KB04_9PROT</name>
<accession>A0ABS3KB04</accession>
<comment type="similarity">
    <text evidence="1 3">Belongs to the short-chain dehydrogenases/reductases (SDR) family.</text>
</comment>
<dbReference type="InterPro" id="IPR002347">
    <property type="entry name" value="SDR_fam"/>
</dbReference>
<protein>
    <submittedName>
        <fullName evidence="4">SDR family oxidoreductase</fullName>
    </submittedName>
</protein>
<dbReference type="PANTHER" id="PTHR43669">
    <property type="entry name" value="5-KETO-D-GLUCONATE 5-REDUCTASE"/>
    <property type="match status" value="1"/>
</dbReference>
<dbReference type="InterPro" id="IPR020904">
    <property type="entry name" value="Sc_DH/Rdtase_CS"/>
</dbReference>
<evidence type="ECO:0000256" key="2">
    <source>
        <dbReference type="ARBA" id="ARBA00023002"/>
    </source>
</evidence>
<dbReference type="PANTHER" id="PTHR43669:SF3">
    <property type="entry name" value="ALCOHOL DEHYDROGENASE, PUTATIVE (AFU_ORTHOLOGUE AFUA_3G03445)-RELATED"/>
    <property type="match status" value="1"/>
</dbReference>
<dbReference type="PRINTS" id="PR00080">
    <property type="entry name" value="SDRFAMILY"/>
</dbReference>
<keyword evidence="2" id="KW-0560">Oxidoreductase</keyword>
<dbReference type="PROSITE" id="PS00061">
    <property type="entry name" value="ADH_SHORT"/>
    <property type="match status" value="1"/>
</dbReference>
<comment type="caution">
    <text evidence="4">The sequence shown here is derived from an EMBL/GenBank/DDBJ whole genome shotgun (WGS) entry which is preliminary data.</text>
</comment>
<dbReference type="InterPro" id="IPR036291">
    <property type="entry name" value="NAD(P)-bd_dom_sf"/>
</dbReference>
<dbReference type="Pfam" id="PF00106">
    <property type="entry name" value="adh_short"/>
    <property type="match status" value="1"/>
</dbReference>
<dbReference type="CDD" id="cd05233">
    <property type="entry name" value="SDR_c"/>
    <property type="match status" value="1"/>
</dbReference>
<dbReference type="Gene3D" id="3.40.50.720">
    <property type="entry name" value="NAD(P)-binding Rossmann-like Domain"/>
    <property type="match status" value="1"/>
</dbReference>
<dbReference type="SUPFAM" id="SSF51735">
    <property type="entry name" value="NAD(P)-binding Rossmann-fold domains"/>
    <property type="match status" value="1"/>
</dbReference>
<evidence type="ECO:0000313" key="5">
    <source>
        <dbReference type="Proteomes" id="UP001518990"/>
    </source>
</evidence>
<organism evidence="4 5">
    <name type="scientific">Roseomonas marmotae</name>
    <dbReference type="NCBI Taxonomy" id="2768161"/>
    <lineage>
        <taxon>Bacteria</taxon>
        <taxon>Pseudomonadati</taxon>
        <taxon>Pseudomonadota</taxon>
        <taxon>Alphaproteobacteria</taxon>
        <taxon>Acetobacterales</taxon>
        <taxon>Roseomonadaceae</taxon>
        <taxon>Roseomonas</taxon>
    </lineage>
</organism>
<reference evidence="4 5" key="1">
    <citation type="submission" date="2020-09" db="EMBL/GenBank/DDBJ databases">
        <title>Roseomonas.</title>
        <authorList>
            <person name="Zhu W."/>
        </authorList>
    </citation>
    <scope>NUCLEOTIDE SEQUENCE [LARGE SCALE GENOMIC DNA]</scope>
    <source>
        <strain evidence="4 5">1311</strain>
    </source>
</reference>
<gene>
    <name evidence="4" type="ORF">IAI60_08510</name>
</gene>
<dbReference type="RefSeq" id="WP_207446322.1">
    <property type="nucleotide sequence ID" value="NZ_CP061094.1"/>
</dbReference>
<dbReference type="EMBL" id="JACTNF010000006">
    <property type="protein sequence ID" value="MBO1074650.1"/>
    <property type="molecule type" value="Genomic_DNA"/>
</dbReference>
<dbReference type="PRINTS" id="PR00081">
    <property type="entry name" value="GDHRDH"/>
</dbReference>
<proteinExistence type="inferred from homology"/>
<keyword evidence="5" id="KW-1185">Reference proteome</keyword>
<evidence type="ECO:0000313" key="4">
    <source>
        <dbReference type="EMBL" id="MBO1074650.1"/>
    </source>
</evidence>